<protein>
    <recommendedName>
        <fullName evidence="3">PBS lyase</fullName>
    </recommendedName>
</protein>
<dbReference type="Gene3D" id="1.25.10.10">
    <property type="entry name" value="Leucine-rich Repeat Variant"/>
    <property type="match status" value="1"/>
</dbReference>
<dbReference type="Proteomes" id="UP000217289">
    <property type="component" value="Chromosome"/>
</dbReference>
<dbReference type="AlphaFoldDB" id="A0A250IIF0"/>
<proteinExistence type="predicted"/>
<gene>
    <name evidence="1" type="ORF">MEBOL_004510</name>
</gene>
<dbReference type="SUPFAM" id="SSF48371">
    <property type="entry name" value="ARM repeat"/>
    <property type="match status" value="1"/>
</dbReference>
<sequence>MNPHHPLEDPRSTEALIALSLQGEEDDDEAWDAIRVLHDRGTREVLDAAARLMGSSDTKARSRGADILGQLGMDEDAFHEERLRLLVALVRQEREPCVLDSAVSALGFLDDARVVPDLVKLKAHPSEEVRRSVARSMPPAATSEGIAALIELSADANRDVRNWATFSLGSVCEADTPEVREALLRRVSETDLEIQGEALLGLAARKAPQVLEPLLAALAARTVSVLAVEAALELLDPRVYPALITLRDREGQADRYFRGVLDDTIRAYETSFAD</sequence>
<dbReference type="InterPro" id="IPR016024">
    <property type="entry name" value="ARM-type_fold"/>
</dbReference>
<evidence type="ECO:0000313" key="2">
    <source>
        <dbReference type="Proteomes" id="UP000217289"/>
    </source>
</evidence>
<dbReference type="OrthoDB" id="278248at2"/>
<name>A0A250IIF0_9BACT</name>
<dbReference type="KEGG" id="mbd:MEBOL_004510"/>
<accession>A0A250IIF0</accession>
<organism evidence="1 2">
    <name type="scientific">Melittangium boletus DSM 14713</name>
    <dbReference type="NCBI Taxonomy" id="1294270"/>
    <lineage>
        <taxon>Bacteria</taxon>
        <taxon>Pseudomonadati</taxon>
        <taxon>Myxococcota</taxon>
        <taxon>Myxococcia</taxon>
        <taxon>Myxococcales</taxon>
        <taxon>Cystobacterineae</taxon>
        <taxon>Archangiaceae</taxon>
        <taxon>Melittangium</taxon>
    </lineage>
</organism>
<dbReference type="Pfam" id="PF13646">
    <property type="entry name" value="HEAT_2"/>
    <property type="match status" value="1"/>
</dbReference>
<reference evidence="1 2" key="1">
    <citation type="submission" date="2017-06" db="EMBL/GenBank/DDBJ databases">
        <authorList>
            <person name="Kim H.J."/>
            <person name="Triplett B.A."/>
        </authorList>
    </citation>
    <scope>NUCLEOTIDE SEQUENCE [LARGE SCALE GENOMIC DNA]</scope>
    <source>
        <strain evidence="1 2">DSM 14713</strain>
    </source>
</reference>
<keyword evidence="2" id="KW-1185">Reference proteome</keyword>
<evidence type="ECO:0008006" key="3">
    <source>
        <dbReference type="Google" id="ProtNLM"/>
    </source>
</evidence>
<dbReference type="InterPro" id="IPR011989">
    <property type="entry name" value="ARM-like"/>
</dbReference>
<evidence type="ECO:0000313" key="1">
    <source>
        <dbReference type="EMBL" id="ATB31048.1"/>
    </source>
</evidence>
<dbReference type="EMBL" id="CP022163">
    <property type="protein sequence ID" value="ATB31048.1"/>
    <property type="molecule type" value="Genomic_DNA"/>
</dbReference>
<dbReference type="RefSeq" id="WP_095979426.1">
    <property type="nucleotide sequence ID" value="NZ_CP022163.1"/>
</dbReference>